<dbReference type="Gene3D" id="3.30.450.40">
    <property type="match status" value="1"/>
</dbReference>
<dbReference type="Proteomes" id="UP001597280">
    <property type="component" value="Unassembled WGS sequence"/>
</dbReference>
<organism evidence="2 3">
    <name type="scientific">Brachybacterium rhamnosum</name>
    <dbReference type="NCBI Taxonomy" id="173361"/>
    <lineage>
        <taxon>Bacteria</taxon>
        <taxon>Bacillati</taxon>
        <taxon>Actinomycetota</taxon>
        <taxon>Actinomycetes</taxon>
        <taxon>Micrococcales</taxon>
        <taxon>Dermabacteraceae</taxon>
        <taxon>Brachybacterium</taxon>
    </lineage>
</organism>
<evidence type="ECO:0000313" key="3">
    <source>
        <dbReference type="Proteomes" id="UP001597280"/>
    </source>
</evidence>
<proteinExistence type="predicted"/>
<dbReference type="InterPro" id="IPR029016">
    <property type="entry name" value="GAF-like_dom_sf"/>
</dbReference>
<comment type="caution">
    <text evidence="2">The sequence shown here is derived from an EMBL/GenBank/DDBJ whole genome shotgun (WGS) entry which is preliminary data.</text>
</comment>
<keyword evidence="3" id="KW-1185">Reference proteome</keyword>
<protein>
    <submittedName>
        <fullName evidence="2">Transcriptional regulator</fullName>
    </submittedName>
</protein>
<accession>A0ABW4PUR0</accession>
<dbReference type="RefSeq" id="WP_343903439.1">
    <property type="nucleotide sequence ID" value="NZ_BAAAIS010000002.1"/>
</dbReference>
<sequence length="458" mass="48294">MTASPVPPTERAYQQQVLRAHEDLRSALDPARGTLGAVRAPVLESWVRSIASLAARGAAAVDPAVVDDDLEELRREHLFARVLPLLRDRLIDPAVSAGLVVALGDAGGRLLWVEGQRSMLSRAERMGFAPGVDWSERAMGTSAPALALSTSAAAQVVGAEHFVEAVHPWSCSAVPVLHPLTRQTLGVIDVTGGEEAVAPLVLPLLASAARAAEEELRSLLAEESAGRGGSGSDSTVPTASSPRSFPIVSARPAAEASPAARLLVLGRRTPLLVVGGEQVELSGRHAELLTLLHRAGDGLSGGEIAQDLHDSGAAEGTVRAELVRLRKVLAALPGPEASRPGLASRPYRLTGGITSDLHEAREAITRGDVDQVLASYRGALLPSSDAPAIRDLRERTAALVHQLLMDNGSWDQLWRYSQLPEAREGEDVLMAVLSLAPPDAPERAEAVVRLEELRGTGL</sequence>
<gene>
    <name evidence="2" type="ORF">ACFSDA_02725</name>
</gene>
<reference evidence="3" key="1">
    <citation type="journal article" date="2019" name="Int. J. Syst. Evol. Microbiol.">
        <title>The Global Catalogue of Microorganisms (GCM) 10K type strain sequencing project: providing services to taxonomists for standard genome sequencing and annotation.</title>
        <authorList>
            <consortium name="The Broad Institute Genomics Platform"/>
            <consortium name="The Broad Institute Genome Sequencing Center for Infectious Disease"/>
            <person name="Wu L."/>
            <person name="Ma J."/>
        </authorList>
    </citation>
    <scope>NUCLEOTIDE SEQUENCE [LARGE SCALE GENOMIC DNA]</scope>
    <source>
        <strain evidence="3">JCM 11650</strain>
    </source>
</reference>
<feature type="region of interest" description="Disordered" evidence="1">
    <location>
        <begin position="220"/>
        <end position="244"/>
    </location>
</feature>
<dbReference type="EMBL" id="JBHUFL010000002">
    <property type="protein sequence ID" value="MFD1833979.1"/>
    <property type="molecule type" value="Genomic_DNA"/>
</dbReference>
<evidence type="ECO:0000256" key="1">
    <source>
        <dbReference type="SAM" id="MobiDB-lite"/>
    </source>
</evidence>
<name>A0ABW4PUR0_9MICO</name>
<evidence type="ECO:0000313" key="2">
    <source>
        <dbReference type="EMBL" id="MFD1833979.1"/>
    </source>
</evidence>